<keyword evidence="1" id="KW-0812">Transmembrane</keyword>
<keyword evidence="1" id="KW-1133">Transmembrane helix</keyword>
<comment type="caution">
    <text evidence="2">The sequence shown here is derived from an EMBL/GenBank/DDBJ whole genome shotgun (WGS) entry which is preliminary data.</text>
</comment>
<dbReference type="OrthoDB" id="10257275at2759"/>
<dbReference type="EMBL" id="VOIH02000001">
    <property type="protein sequence ID" value="KAF3457737.1"/>
    <property type="molecule type" value="Genomic_DNA"/>
</dbReference>
<feature type="transmembrane region" description="Helical" evidence="1">
    <location>
        <begin position="48"/>
        <end position="70"/>
    </location>
</feature>
<gene>
    <name evidence="2" type="ORF">FNV43_RR02395</name>
</gene>
<keyword evidence="1" id="KW-0472">Membrane</keyword>
<feature type="transmembrane region" description="Helical" evidence="1">
    <location>
        <begin position="115"/>
        <end position="132"/>
    </location>
</feature>
<organism evidence="2 3">
    <name type="scientific">Rhamnella rubrinervis</name>
    <dbReference type="NCBI Taxonomy" id="2594499"/>
    <lineage>
        <taxon>Eukaryota</taxon>
        <taxon>Viridiplantae</taxon>
        <taxon>Streptophyta</taxon>
        <taxon>Embryophyta</taxon>
        <taxon>Tracheophyta</taxon>
        <taxon>Spermatophyta</taxon>
        <taxon>Magnoliopsida</taxon>
        <taxon>eudicotyledons</taxon>
        <taxon>Gunneridae</taxon>
        <taxon>Pentapetalae</taxon>
        <taxon>rosids</taxon>
        <taxon>fabids</taxon>
        <taxon>Rosales</taxon>
        <taxon>Rhamnaceae</taxon>
        <taxon>rhamnoid group</taxon>
        <taxon>Rhamneae</taxon>
        <taxon>Rhamnella</taxon>
    </lineage>
</organism>
<proteinExistence type="predicted"/>
<keyword evidence="3" id="KW-1185">Reference proteome</keyword>
<dbReference type="AlphaFoldDB" id="A0A8K0HRJ7"/>
<dbReference type="Proteomes" id="UP000796880">
    <property type="component" value="Unassembled WGS sequence"/>
</dbReference>
<protein>
    <submittedName>
        <fullName evidence="2">Uncharacterized protein</fullName>
    </submittedName>
</protein>
<accession>A0A8K0HRJ7</accession>
<name>A0A8K0HRJ7_9ROSA</name>
<sequence>MSLLAPLEDYNFGLFSYKHTSSRIQHECTLESWGSGEIGAFRTGVEYYLQYTLVMVVLSGVLVLGMYHILIQKFKLEYFRRVTAVGYSSSFLGHLSGIIVGYAIAWGLIHGMNNFWAVSMLGWIAVVFVFSLKRSGAYDFNFLEIESVTDPSLPSVRFLGSGNGRTLQMSSLPVAGTELV</sequence>
<feature type="transmembrane region" description="Helical" evidence="1">
    <location>
        <begin position="91"/>
        <end position="109"/>
    </location>
</feature>
<evidence type="ECO:0000313" key="2">
    <source>
        <dbReference type="EMBL" id="KAF3457737.1"/>
    </source>
</evidence>
<evidence type="ECO:0000313" key="3">
    <source>
        <dbReference type="Proteomes" id="UP000796880"/>
    </source>
</evidence>
<evidence type="ECO:0000256" key="1">
    <source>
        <dbReference type="SAM" id="Phobius"/>
    </source>
</evidence>
<reference evidence="2" key="1">
    <citation type="submission" date="2020-03" db="EMBL/GenBank/DDBJ databases">
        <title>A high-quality chromosome-level genome assembly of a woody plant with both climbing and erect habits, Rhamnella rubrinervis.</title>
        <authorList>
            <person name="Lu Z."/>
            <person name="Yang Y."/>
            <person name="Zhu X."/>
            <person name="Sun Y."/>
        </authorList>
    </citation>
    <scope>NUCLEOTIDE SEQUENCE</scope>
    <source>
        <strain evidence="2">BYM</strain>
        <tissue evidence="2">Leaf</tissue>
    </source>
</reference>